<dbReference type="Proteomes" id="UP000515145">
    <property type="component" value="Chromosome 14"/>
</dbReference>
<dbReference type="AlphaFoldDB" id="A0A6P7JR28"/>
<sequence length="223" mass="24660">MATRTFEDVKQEYSPCLSAAGTDKTTYYSTWAENYEQDMQILEFSSPRLAANSVSAHFTGDRESAAVLDVACGTGLVAEQLRQHGFTHFVGVDGSKSMLEIARKKGLYEDLKECLLGDQPLPLPKGSFDVVIIVAALMVDHVPVCVVRHLCDVCKPGGYVSMVCGRDYNNLEYKADLERELKEMEEEGLWSCVEVLEAENWARSVSGAGDTYTSGSVYLYKKV</sequence>
<evidence type="ECO:0000313" key="3">
    <source>
        <dbReference type="RefSeq" id="XP_028277931.1"/>
    </source>
</evidence>
<dbReference type="OrthoDB" id="3647at2759"/>
<name>A0A6P7JR28_9TELE</name>
<organism evidence="2 3">
    <name type="scientific">Parambassis ranga</name>
    <name type="common">Indian glassy fish</name>
    <dbReference type="NCBI Taxonomy" id="210632"/>
    <lineage>
        <taxon>Eukaryota</taxon>
        <taxon>Metazoa</taxon>
        <taxon>Chordata</taxon>
        <taxon>Craniata</taxon>
        <taxon>Vertebrata</taxon>
        <taxon>Euteleostomi</taxon>
        <taxon>Actinopterygii</taxon>
        <taxon>Neopterygii</taxon>
        <taxon>Teleostei</taxon>
        <taxon>Neoteleostei</taxon>
        <taxon>Acanthomorphata</taxon>
        <taxon>Ovalentaria</taxon>
        <taxon>Ambassidae</taxon>
        <taxon>Parambassis</taxon>
    </lineage>
</organism>
<dbReference type="PANTHER" id="PTHR43591">
    <property type="entry name" value="METHYLTRANSFERASE"/>
    <property type="match status" value="1"/>
</dbReference>
<protein>
    <submittedName>
        <fullName evidence="3">Methyltransferase-like protein 27</fullName>
    </submittedName>
</protein>
<dbReference type="CDD" id="cd02440">
    <property type="entry name" value="AdoMet_MTases"/>
    <property type="match status" value="1"/>
</dbReference>
<dbReference type="GO" id="GO:0008757">
    <property type="term" value="F:S-adenosylmethionine-dependent methyltransferase activity"/>
    <property type="evidence" value="ECO:0007669"/>
    <property type="project" value="InterPro"/>
</dbReference>
<feature type="domain" description="Methyltransferase type 11" evidence="1">
    <location>
        <begin position="68"/>
        <end position="160"/>
    </location>
</feature>
<dbReference type="InParanoid" id="A0A6P7JR28"/>
<dbReference type="GeneID" id="114446486"/>
<keyword evidence="2" id="KW-1185">Reference proteome</keyword>
<dbReference type="RefSeq" id="XP_028277931.1">
    <property type="nucleotide sequence ID" value="XM_028422130.1"/>
</dbReference>
<dbReference type="PANTHER" id="PTHR43591:SF101">
    <property type="entry name" value="METHYLTRANSFERASE-LIKE PROTEIN 27"/>
    <property type="match status" value="1"/>
</dbReference>
<dbReference type="Gene3D" id="3.40.50.150">
    <property type="entry name" value="Vaccinia Virus protein VP39"/>
    <property type="match status" value="1"/>
</dbReference>
<accession>A0A6P7JR28</accession>
<evidence type="ECO:0000313" key="2">
    <source>
        <dbReference type="Proteomes" id="UP000515145"/>
    </source>
</evidence>
<proteinExistence type="predicted"/>
<dbReference type="SUPFAM" id="SSF53335">
    <property type="entry name" value="S-adenosyl-L-methionine-dependent methyltransferases"/>
    <property type="match status" value="1"/>
</dbReference>
<evidence type="ECO:0000259" key="1">
    <source>
        <dbReference type="Pfam" id="PF08241"/>
    </source>
</evidence>
<dbReference type="Pfam" id="PF08241">
    <property type="entry name" value="Methyltransf_11"/>
    <property type="match status" value="1"/>
</dbReference>
<gene>
    <name evidence="3" type="primary">LOC114446486</name>
</gene>
<dbReference type="InterPro" id="IPR013216">
    <property type="entry name" value="Methyltransf_11"/>
</dbReference>
<dbReference type="InterPro" id="IPR029063">
    <property type="entry name" value="SAM-dependent_MTases_sf"/>
</dbReference>
<reference evidence="3" key="1">
    <citation type="submission" date="2025-08" db="UniProtKB">
        <authorList>
            <consortium name="RefSeq"/>
        </authorList>
    </citation>
    <scope>IDENTIFICATION</scope>
</reference>